<dbReference type="SMART" id="SM00411">
    <property type="entry name" value="BHL"/>
    <property type="match status" value="1"/>
</dbReference>
<gene>
    <name evidence="5" type="ORF">BD293_3804</name>
</gene>
<sequence length="96" mass="9857">MTKPLTKTQLVAVLADSAGVDKKTASSVLDALADTIQSEVVNGGGVTLPGIVKIVAKHRGARTVRNPATGESIEKPADRRVAATPLKAIKDALAES</sequence>
<evidence type="ECO:0000256" key="1">
    <source>
        <dbReference type="ARBA" id="ARBA00010529"/>
    </source>
</evidence>
<evidence type="ECO:0000313" key="5">
    <source>
        <dbReference type="EMBL" id="TQM90424.1"/>
    </source>
</evidence>
<dbReference type="Gene3D" id="4.10.520.10">
    <property type="entry name" value="IHF-like DNA-binding proteins"/>
    <property type="match status" value="1"/>
</dbReference>
<evidence type="ECO:0000256" key="4">
    <source>
        <dbReference type="RuleBase" id="RU003939"/>
    </source>
</evidence>
<dbReference type="RefSeq" id="WP_142084876.1">
    <property type="nucleotide sequence ID" value="NZ_VFPT01000002.1"/>
</dbReference>
<keyword evidence="3" id="KW-0238">DNA-binding</keyword>
<dbReference type="SUPFAM" id="SSF47729">
    <property type="entry name" value="IHF-like DNA-binding proteins"/>
    <property type="match status" value="1"/>
</dbReference>
<accession>A0A543K5U6</accession>
<dbReference type="GO" id="GO:0003677">
    <property type="term" value="F:DNA binding"/>
    <property type="evidence" value="ECO:0007669"/>
    <property type="project" value="UniProtKB-KW"/>
</dbReference>
<keyword evidence="2" id="KW-0226">DNA condensation</keyword>
<protein>
    <submittedName>
        <fullName evidence="5">Nucleoid protein Hbs</fullName>
    </submittedName>
</protein>
<reference evidence="5 6" key="1">
    <citation type="submission" date="2019-06" db="EMBL/GenBank/DDBJ databases">
        <title>Genomic Encyclopedia of Archaeal and Bacterial Type Strains, Phase II (KMG-II): from individual species to whole genera.</title>
        <authorList>
            <person name="Goeker M."/>
        </authorList>
    </citation>
    <scope>NUCLEOTIDE SEQUENCE [LARGE SCALE GENOMIC DNA]</scope>
    <source>
        <strain evidence="5 6">DSM 18423</strain>
    </source>
</reference>
<dbReference type="Proteomes" id="UP000320582">
    <property type="component" value="Unassembled WGS sequence"/>
</dbReference>
<name>A0A543K5U6_9RHOB</name>
<dbReference type="GO" id="GO:0030527">
    <property type="term" value="F:structural constituent of chromatin"/>
    <property type="evidence" value="ECO:0007669"/>
    <property type="project" value="InterPro"/>
</dbReference>
<dbReference type="GO" id="GO:0005829">
    <property type="term" value="C:cytosol"/>
    <property type="evidence" value="ECO:0007669"/>
    <property type="project" value="TreeGrafter"/>
</dbReference>
<evidence type="ECO:0000256" key="2">
    <source>
        <dbReference type="ARBA" id="ARBA00023067"/>
    </source>
</evidence>
<evidence type="ECO:0000256" key="3">
    <source>
        <dbReference type="ARBA" id="ARBA00023125"/>
    </source>
</evidence>
<dbReference type="GO" id="GO:0030261">
    <property type="term" value="P:chromosome condensation"/>
    <property type="evidence" value="ECO:0007669"/>
    <property type="project" value="UniProtKB-KW"/>
</dbReference>
<comment type="caution">
    <text evidence="5">The sequence shown here is derived from an EMBL/GenBank/DDBJ whole genome shotgun (WGS) entry which is preliminary data.</text>
</comment>
<keyword evidence="6" id="KW-1185">Reference proteome</keyword>
<proteinExistence type="inferred from homology"/>
<dbReference type="Pfam" id="PF00216">
    <property type="entry name" value="Bac_DNA_binding"/>
    <property type="match status" value="1"/>
</dbReference>
<comment type="similarity">
    <text evidence="1 4">Belongs to the bacterial histone-like protein family.</text>
</comment>
<dbReference type="PANTHER" id="PTHR33175:SF3">
    <property type="entry name" value="DNA-BINDING PROTEIN HU-BETA"/>
    <property type="match status" value="1"/>
</dbReference>
<dbReference type="InterPro" id="IPR000119">
    <property type="entry name" value="Hist_DNA-bd"/>
</dbReference>
<dbReference type="InterPro" id="IPR010992">
    <property type="entry name" value="IHF-like_DNA-bd_dom_sf"/>
</dbReference>
<dbReference type="OrthoDB" id="9799835at2"/>
<dbReference type="EMBL" id="VFPT01000002">
    <property type="protein sequence ID" value="TQM90424.1"/>
    <property type="molecule type" value="Genomic_DNA"/>
</dbReference>
<evidence type="ECO:0000313" key="6">
    <source>
        <dbReference type="Proteomes" id="UP000320582"/>
    </source>
</evidence>
<organism evidence="5 6">
    <name type="scientific">Roseinatronobacter monicus</name>
    <dbReference type="NCBI Taxonomy" id="393481"/>
    <lineage>
        <taxon>Bacteria</taxon>
        <taxon>Pseudomonadati</taxon>
        <taxon>Pseudomonadota</taxon>
        <taxon>Alphaproteobacteria</taxon>
        <taxon>Rhodobacterales</taxon>
        <taxon>Paracoccaceae</taxon>
        <taxon>Roseinatronobacter</taxon>
    </lineage>
</organism>
<dbReference type="AlphaFoldDB" id="A0A543K5U6"/>
<dbReference type="PANTHER" id="PTHR33175">
    <property type="entry name" value="DNA-BINDING PROTEIN HU"/>
    <property type="match status" value="1"/>
</dbReference>
<dbReference type="CDD" id="cd00591">
    <property type="entry name" value="HU_IHF"/>
    <property type="match status" value="1"/>
</dbReference>